<dbReference type="InterPro" id="IPR049704">
    <property type="entry name" value="Aminotrans_3_PPA_site"/>
</dbReference>
<dbReference type="SUPFAM" id="SSF53383">
    <property type="entry name" value="PLP-dependent transferases"/>
    <property type="match status" value="1"/>
</dbReference>
<accession>A0ABZ3CCA5</accession>
<feature type="binding site" evidence="5">
    <location>
        <position position="297"/>
    </location>
    <ligand>
        <name>pyridoxal 5'-phosphate</name>
        <dbReference type="ChEBI" id="CHEBI:597326"/>
    </ligand>
</feature>
<comment type="catalytic activity">
    <reaction evidence="5">
        <text>N(2)-acetyl-L-ornithine + 2-oxoglutarate = N-acetyl-L-glutamate 5-semialdehyde + L-glutamate</text>
        <dbReference type="Rhea" id="RHEA:18049"/>
        <dbReference type="ChEBI" id="CHEBI:16810"/>
        <dbReference type="ChEBI" id="CHEBI:29123"/>
        <dbReference type="ChEBI" id="CHEBI:29985"/>
        <dbReference type="ChEBI" id="CHEBI:57805"/>
        <dbReference type="EC" id="2.6.1.11"/>
    </reaction>
</comment>
<keyword evidence="7" id="KW-1185">Reference proteome</keyword>
<comment type="cofactor">
    <cofactor evidence="5">
        <name>pyridoxal 5'-phosphate</name>
        <dbReference type="ChEBI" id="CHEBI:597326"/>
    </cofactor>
    <text evidence="5">Binds 1 pyridoxal phosphate per subunit.</text>
</comment>
<dbReference type="NCBIfam" id="NF002874">
    <property type="entry name" value="PRK03244.1"/>
    <property type="match status" value="1"/>
</dbReference>
<dbReference type="EC" id="2.6.1.11" evidence="5"/>
<dbReference type="GO" id="GO:0003992">
    <property type="term" value="F:N2-acetyl-L-ornithine:2-oxoglutarate 5-aminotransferase activity"/>
    <property type="evidence" value="ECO:0007669"/>
    <property type="project" value="UniProtKB-EC"/>
</dbReference>
<dbReference type="PROSITE" id="PS00600">
    <property type="entry name" value="AA_TRANSFER_CLASS_3"/>
    <property type="match status" value="1"/>
</dbReference>
<evidence type="ECO:0000256" key="2">
    <source>
        <dbReference type="ARBA" id="ARBA00022605"/>
    </source>
</evidence>
<keyword evidence="3 5" id="KW-0808">Transferase</keyword>
<evidence type="ECO:0000313" key="6">
    <source>
        <dbReference type="EMBL" id="WZW99794.1"/>
    </source>
</evidence>
<reference evidence="6 7" key="1">
    <citation type="journal article" date="2023" name="Environ Microbiome">
        <title>A coral-associated actinobacterium mitigates coral bleaching under heat stress.</title>
        <authorList>
            <person name="Li J."/>
            <person name="Zou Y."/>
            <person name="Li Q."/>
            <person name="Zhang J."/>
            <person name="Bourne D.G."/>
            <person name="Lyu Y."/>
            <person name="Liu C."/>
            <person name="Zhang S."/>
        </authorList>
    </citation>
    <scope>NUCLEOTIDE SEQUENCE [LARGE SCALE GENOMIC DNA]</scope>
    <source>
        <strain evidence="6 7">SCSIO 13291</strain>
    </source>
</reference>
<dbReference type="InterPro" id="IPR015422">
    <property type="entry name" value="PyrdxlP-dep_Trfase_small"/>
</dbReference>
<dbReference type="InterPro" id="IPR005814">
    <property type="entry name" value="Aminotrans_3"/>
</dbReference>
<dbReference type="InterPro" id="IPR004636">
    <property type="entry name" value="AcOrn/SuccOrn_fam"/>
</dbReference>
<dbReference type="Proteomes" id="UP001434337">
    <property type="component" value="Chromosome"/>
</dbReference>
<feature type="binding site" evidence="5">
    <location>
        <position position="157"/>
    </location>
    <ligand>
        <name>N(2)-acetyl-L-ornithine</name>
        <dbReference type="ChEBI" id="CHEBI:57805"/>
    </ligand>
</feature>
<organism evidence="6 7">
    <name type="scientific">Propioniciclava soli</name>
    <dbReference type="NCBI Taxonomy" id="2775081"/>
    <lineage>
        <taxon>Bacteria</taxon>
        <taxon>Bacillati</taxon>
        <taxon>Actinomycetota</taxon>
        <taxon>Actinomycetes</taxon>
        <taxon>Propionibacteriales</taxon>
        <taxon>Propionibacteriaceae</taxon>
        <taxon>Propioniciclava</taxon>
    </lineage>
</organism>
<dbReference type="InterPro" id="IPR015424">
    <property type="entry name" value="PyrdxlP-dep_Trfase"/>
</dbReference>
<dbReference type="RefSeq" id="WP_342373313.1">
    <property type="nucleotide sequence ID" value="NZ_CP115965.1"/>
</dbReference>
<evidence type="ECO:0000256" key="4">
    <source>
        <dbReference type="ARBA" id="ARBA00022898"/>
    </source>
</evidence>
<comment type="subunit">
    <text evidence="5">Homodimer.</text>
</comment>
<feature type="binding site" evidence="5">
    <location>
        <position position="154"/>
    </location>
    <ligand>
        <name>pyridoxal 5'-phosphate</name>
        <dbReference type="ChEBI" id="CHEBI:597326"/>
    </ligand>
</feature>
<comment type="pathway">
    <text evidence="5">Amino-acid biosynthesis; L-arginine biosynthesis; N(2)-acetyl-L-ornithine from L-glutamate: step 4/4.</text>
</comment>
<keyword evidence="1 5" id="KW-0032">Aminotransferase</keyword>
<dbReference type="InterPro" id="IPR015421">
    <property type="entry name" value="PyrdxlP-dep_Trfase_major"/>
</dbReference>
<keyword evidence="2 5" id="KW-0028">Amino-acid biosynthesis</keyword>
<sequence>MSRTSDPATPAQAHEPGGAASADLLARYGDALMTTFGTPARALVRGEGPYVWDAEGRRYLDLLGGIAVNALGHAHPRLVAAIADQAATLVHVSNLFTSRVQVDLAEKLDALVAGDSGLGARVFFANSGTEANEAAFKATRRTGRTKVIAMEGSFHGRTMGALSLTATEAYRAPFAPLVPDVTWVPFGDADALAAVMDDTVAAVVVEPIQGESGVVVPPDGWLARARELCTAHGALLWLDEVQTGVGRTGTWLAAEHDGVVPDLVTLAKGLGGGVPIGACVGLGAAGDLLQAGHHGSTFGGNPLACRAALEVIAVIEEDDLLAHVTATGDWLAAAIEGLGLPQISHVRGRGLLRGVVLTAPVAKDVHAKALADGFLINAPRPDVLRLAPPLIVTREQLEPFVAALPGWLGASA</sequence>
<evidence type="ECO:0000256" key="5">
    <source>
        <dbReference type="HAMAP-Rule" id="MF_01107"/>
    </source>
</evidence>
<dbReference type="PANTHER" id="PTHR11986:SF79">
    <property type="entry name" value="ACETYLORNITHINE AMINOTRANSFERASE, MITOCHONDRIAL"/>
    <property type="match status" value="1"/>
</dbReference>
<proteinExistence type="inferred from homology"/>
<dbReference type="NCBIfam" id="TIGR00707">
    <property type="entry name" value="argD"/>
    <property type="match status" value="1"/>
</dbReference>
<protein>
    <recommendedName>
        <fullName evidence="5">Acetylornithine aminotransferase</fullName>
        <shortName evidence="5">ACOAT</shortName>
        <ecNumber evidence="5">2.6.1.11</ecNumber>
    </recommendedName>
</protein>
<dbReference type="HAMAP" id="MF_01107">
    <property type="entry name" value="ArgD_aminotrans_3"/>
    <property type="match status" value="1"/>
</dbReference>
<dbReference type="PANTHER" id="PTHR11986">
    <property type="entry name" value="AMINOTRANSFERASE CLASS III"/>
    <property type="match status" value="1"/>
</dbReference>
<feature type="binding site" evidence="5">
    <location>
        <position position="296"/>
    </location>
    <ligand>
        <name>N(2)-acetyl-L-ornithine</name>
        <dbReference type="ChEBI" id="CHEBI:57805"/>
    </ligand>
</feature>
<dbReference type="InterPro" id="IPR050103">
    <property type="entry name" value="Class-III_PLP-dep_AT"/>
</dbReference>
<dbReference type="CDD" id="cd00610">
    <property type="entry name" value="OAT_like"/>
    <property type="match status" value="1"/>
</dbReference>
<dbReference type="Gene3D" id="3.40.640.10">
    <property type="entry name" value="Type I PLP-dependent aspartate aminotransferase-like (Major domain)"/>
    <property type="match status" value="1"/>
</dbReference>
<dbReference type="PIRSF" id="PIRSF000521">
    <property type="entry name" value="Transaminase_4ab_Lys_Orn"/>
    <property type="match status" value="1"/>
</dbReference>
<dbReference type="Pfam" id="PF00202">
    <property type="entry name" value="Aminotran_3"/>
    <property type="match status" value="1"/>
</dbReference>
<feature type="binding site" evidence="5">
    <location>
        <begin position="239"/>
        <end position="242"/>
    </location>
    <ligand>
        <name>pyridoxal 5'-phosphate</name>
        <dbReference type="ChEBI" id="CHEBI:597326"/>
    </ligand>
</feature>
<name>A0ABZ3CCA5_9ACTN</name>
<evidence type="ECO:0000313" key="7">
    <source>
        <dbReference type="Proteomes" id="UP001434337"/>
    </source>
</evidence>
<evidence type="ECO:0000256" key="1">
    <source>
        <dbReference type="ARBA" id="ARBA00022576"/>
    </source>
</evidence>
<feature type="binding site" evidence="5">
    <location>
        <begin position="128"/>
        <end position="129"/>
    </location>
    <ligand>
        <name>pyridoxal 5'-phosphate</name>
        <dbReference type="ChEBI" id="CHEBI:597326"/>
    </ligand>
</feature>
<comment type="similarity">
    <text evidence="5">Belongs to the class-III pyridoxal-phosphate-dependent aminotransferase family. ArgD subfamily.</text>
</comment>
<evidence type="ECO:0000256" key="3">
    <source>
        <dbReference type="ARBA" id="ARBA00022679"/>
    </source>
</evidence>
<dbReference type="EMBL" id="CP115965">
    <property type="protein sequence ID" value="WZW99794.1"/>
    <property type="molecule type" value="Genomic_DNA"/>
</dbReference>
<comment type="miscellaneous">
    <text evidence="5">May also have succinyldiaminopimelate aminotransferase activity, thus carrying out the corresponding step in lysine biosynthesis.</text>
</comment>
<comment type="subcellular location">
    <subcellularLocation>
        <location evidence="5">Cytoplasm</location>
    </subcellularLocation>
</comment>
<keyword evidence="4 5" id="KW-0663">Pyridoxal phosphate</keyword>
<dbReference type="Gene3D" id="3.90.1150.10">
    <property type="entry name" value="Aspartate Aminotransferase, domain 1"/>
    <property type="match status" value="1"/>
</dbReference>
<gene>
    <name evidence="5" type="primary">argD</name>
    <name evidence="6" type="ORF">PCC79_06255</name>
</gene>
<keyword evidence="5" id="KW-0963">Cytoplasm</keyword>
<keyword evidence="5" id="KW-0055">Arginine biosynthesis</keyword>
<feature type="modified residue" description="N6-(pyridoxal phosphate)lysine" evidence="5">
    <location>
        <position position="268"/>
    </location>
</feature>